<sequence length="192" mass="21486">MPAIRFLAPPLLAALALGLAACGSSPERAEAPEADSRLGLPGWYVERRTPGEPMVLYGFGASQAEPDYPDPMRRQARMNAAAEIAEQLTQTLQALNSEYFDRQDLGREGDARTRQQLRQSVEQWIDQTLVGVEYARTDVTDDGRWVVMARYDLQQEFDAYFNAIGADDQALRSDLRSAAAEHLERLRERAAQ</sequence>
<dbReference type="Proteomes" id="UP000738126">
    <property type="component" value="Unassembled WGS sequence"/>
</dbReference>
<organism evidence="3 4">
    <name type="scientific">Halorhodospira neutriphila</name>
    <dbReference type="NCBI Taxonomy" id="168379"/>
    <lineage>
        <taxon>Bacteria</taxon>
        <taxon>Pseudomonadati</taxon>
        <taxon>Pseudomonadota</taxon>
        <taxon>Gammaproteobacteria</taxon>
        <taxon>Chromatiales</taxon>
        <taxon>Ectothiorhodospiraceae</taxon>
        <taxon>Halorhodospira</taxon>
    </lineage>
</organism>
<dbReference type="EMBL" id="NRSH01000074">
    <property type="protein sequence ID" value="MBK1726859.1"/>
    <property type="molecule type" value="Genomic_DNA"/>
</dbReference>
<name>A0ABS1E6K6_9GAMM</name>
<feature type="domain" description="Lipoprotein LPP20-like" evidence="2">
    <location>
        <begin position="41"/>
        <end position="150"/>
    </location>
</feature>
<accession>A0ABS1E6K6</accession>
<feature type="chain" id="PRO_5047525505" description="Lipoprotein LPP20-like domain-containing protein" evidence="1">
    <location>
        <begin position="30"/>
        <end position="192"/>
    </location>
</feature>
<dbReference type="InterPro" id="IPR024952">
    <property type="entry name" value="LPP20-like_dom"/>
</dbReference>
<gene>
    <name evidence="3" type="ORF">CKO13_07465</name>
</gene>
<evidence type="ECO:0000313" key="3">
    <source>
        <dbReference type="EMBL" id="MBK1726859.1"/>
    </source>
</evidence>
<keyword evidence="1" id="KW-0732">Signal</keyword>
<proteinExistence type="predicted"/>
<keyword evidence="4" id="KW-1185">Reference proteome</keyword>
<reference evidence="3 4" key="1">
    <citation type="journal article" date="2020" name="Microorganisms">
        <title>Osmotic Adaptation and Compatible Solute Biosynthesis of Phototrophic Bacteria as Revealed from Genome Analyses.</title>
        <authorList>
            <person name="Imhoff J.F."/>
            <person name="Rahn T."/>
            <person name="Kunzel S."/>
            <person name="Keller A."/>
            <person name="Neulinger S.C."/>
        </authorList>
    </citation>
    <scope>NUCLEOTIDE SEQUENCE [LARGE SCALE GENOMIC DNA]</scope>
    <source>
        <strain evidence="3 4">DSM 15116</strain>
    </source>
</reference>
<dbReference type="PROSITE" id="PS51257">
    <property type="entry name" value="PROKAR_LIPOPROTEIN"/>
    <property type="match status" value="1"/>
</dbReference>
<evidence type="ECO:0000259" key="2">
    <source>
        <dbReference type="Pfam" id="PF02169"/>
    </source>
</evidence>
<comment type="caution">
    <text evidence="3">The sequence shown here is derived from an EMBL/GenBank/DDBJ whole genome shotgun (WGS) entry which is preliminary data.</text>
</comment>
<evidence type="ECO:0000313" key="4">
    <source>
        <dbReference type="Proteomes" id="UP000738126"/>
    </source>
</evidence>
<dbReference type="Pfam" id="PF02169">
    <property type="entry name" value="LPP20"/>
    <property type="match status" value="1"/>
</dbReference>
<dbReference type="Gene3D" id="3.10.28.20">
    <property type="entry name" value="Acetamidase/Formamidase-like domains"/>
    <property type="match status" value="1"/>
</dbReference>
<protein>
    <recommendedName>
        <fullName evidence="2">Lipoprotein LPP20-like domain-containing protein</fullName>
    </recommendedName>
</protein>
<dbReference type="RefSeq" id="WP_200259003.1">
    <property type="nucleotide sequence ID" value="NZ_NRSH01000074.1"/>
</dbReference>
<feature type="signal peptide" evidence="1">
    <location>
        <begin position="1"/>
        <end position="29"/>
    </location>
</feature>
<evidence type="ECO:0000256" key="1">
    <source>
        <dbReference type="SAM" id="SignalP"/>
    </source>
</evidence>